<organism evidence="1 2">
    <name type="scientific">Thalictrum thalictroides</name>
    <name type="common">Rue-anemone</name>
    <name type="synonym">Anemone thalictroides</name>
    <dbReference type="NCBI Taxonomy" id="46969"/>
    <lineage>
        <taxon>Eukaryota</taxon>
        <taxon>Viridiplantae</taxon>
        <taxon>Streptophyta</taxon>
        <taxon>Embryophyta</taxon>
        <taxon>Tracheophyta</taxon>
        <taxon>Spermatophyta</taxon>
        <taxon>Magnoliopsida</taxon>
        <taxon>Ranunculales</taxon>
        <taxon>Ranunculaceae</taxon>
        <taxon>Thalictroideae</taxon>
        <taxon>Thalictrum</taxon>
    </lineage>
</organism>
<dbReference type="Proteomes" id="UP000554482">
    <property type="component" value="Unassembled WGS sequence"/>
</dbReference>
<dbReference type="EMBL" id="JABWDY010018856">
    <property type="protein sequence ID" value="KAF5194333.1"/>
    <property type="molecule type" value="Genomic_DNA"/>
</dbReference>
<evidence type="ECO:0000313" key="2">
    <source>
        <dbReference type="Proteomes" id="UP000554482"/>
    </source>
</evidence>
<protein>
    <submittedName>
        <fullName evidence="1">Uncharacterized protein</fullName>
    </submittedName>
</protein>
<accession>A0A7J6WBJ0</accession>
<gene>
    <name evidence="1" type="ORF">FRX31_016080</name>
</gene>
<sequence length="77" mass="8515">MHHGSKKTPKGQDKSCSPTCTGATLCCKMFRPLGALWCPFDADYDTSITLEGDDKFNVKTIYGRNCGVDTRDIPKQI</sequence>
<proteinExistence type="predicted"/>
<comment type="caution">
    <text evidence="1">The sequence shown here is derived from an EMBL/GenBank/DDBJ whole genome shotgun (WGS) entry which is preliminary data.</text>
</comment>
<reference evidence="1 2" key="1">
    <citation type="submission" date="2020-06" db="EMBL/GenBank/DDBJ databases">
        <title>Transcriptomic and genomic resources for Thalictrum thalictroides and T. hernandezii: Facilitating candidate gene discovery in an emerging model plant lineage.</title>
        <authorList>
            <person name="Arias T."/>
            <person name="Riano-Pachon D.M."/>
            <person name="Di Stilio V.S."/>
        </authorList>
    </citation>
    <scope>NUCLEOTIDE SEQUENCE [LARGE SCALE GENOMIC DNA]</scope>
    <source>
        <strain evidence="2">cv. WT478/WT964</strain>
        <tissue evidence="1">Leaves</tissue>
    </source>
</reference>
<dbReference type="AlphaFoldDB" id="A0A7J6WBJ0"/>
<name>A0A7J6WBJ0_THATH</name>
<keyword evidence="2" id="KW-1185">Reference proteome</keyword>
<evidence type="ECO:0000313" key="1">
    <source>
        <dbReference type="EMBL" id="KAF5194333.1"/>
    </source>
</evidence>